<accession>A0A369JJW9</accession>
<dbReference type="InParanoid" id="A0A369JJW9"/>
<name>A0A369JJW9_HYPMA</name>
<evidence type="ECO:0000313" key="1">
    <source>
        <dbReference type="EMBL" id="RDB19076.1"/>
    </source>
</evidence>
<dbReference type="EMBL" id="LUEZ02000085">
    <property type="protein sequence ID" value="RDB19076.1"/>
    <property type="molecule type" value="Genomic_DNA"/>
</dbReference>
<proteinExistence type="predicted"/>
<dbReference type="Proteomes" id="UP000076154">
    <property type="component" value="Unassembled WGS sequence"/>
</dbReference>
<dbReference type="AlphaFoldDB" id="A0A369JJW9"/>
<protein>
    <submittedName>
        <fullName evidence="1">Uncharacterized protein</fullName>
    </submittedName>
</protein>
<sequence length="68" mass="7654">MLPVFSYALSSTKSSSLSLTRVLSLRQIFEDLSFRAYYPLELEEGAECYSSPVSPFAWAISDPTCHTR</sequence>
<reference evidence="1" key="1">
    <citation type="submission" date="2018-04" db="EMBL/GenBank/DDBJ databases">
        <title>Whole genome sequencing of Hypsizygus marmoreus.</title>
        <authorList>
            <person name="Choi I.-G."/>
            <person name="Min B."/>
            <person name="Kim J.-G."/>
            <person name="Kim S."/>
            <person name="Oh Y.-L."/>
            <person name="Kong W.-S."/>
            <person name="Park H."/>
            <person name="Jeong J."/>
            <person name="Song E.-S."/>
        </authorList>
    </citation>
    <scope>NUCLEOTIDE SEQUENCE [LARGE SCALE GENOMIC DNA]</scope>
    <source>
        <strain evidence="1">51987-8</strain>
    </source>
</reference>
<organism evidence="1 2">
    <name type="scientific">Hypsizygus marmoreus</name>
    <name type="common">White beech mushroom</name>
    <name type="synonym">Agaricus marmoreus</name>
    <dbReference type="NCBI Taxonomy" id="39966"/>
    <lineage>
        <taxon>Eukaryota</taxon>
        <taxon>Fungi</taxon>
        <taxon>Dikarya</taxon>
        <taxon>Basidiomycota</taxon>
        <taxon>Agaricomycotina</taxon>
        <taxon>Agaricomycetes</taxon>
        <taxon>Agaricomycetidae</taxon>
        <taxon>Agaricales</taxon>
        <taxon>Tricholomatineae</taxon>
        <taxon>Lyophyllaceae</taxon>
        <taxon>Hypsizygus</taxon>
    </lineage>
</organism>
<gene>
    <name evidence="1" type="ORF">Hypma_014462</name>
</gene>
<comment type="caution">
    <text evidence="1">The sequence shown here is derived from an EMBL/GenBank/DDBJ whole genome shotgun (WGS) entry which is preliminary data.</text>
</comment>
<keyword evidence="2" id="KW-1185">Reference proteome</keyword>
<evidence type="ECO:0000313" key="2">
    <source>
        <dbReference type="Proteomes" id="UP000076154"/>
    </source>
</evidence>